<comment type="caution">
    <text evidence="8">The sequence shown here is derived from an EMBL/GenBank/DDBJ whole genome shotgun (WGS) entry which is preliminary data.</text>
</comment>
<dbReference type="InterPro" id="IPR002328">
    <property type="entry name" value="ADH_Zn_CS"/>
</dbReference>
<evidence type="ECO:0000256" key="6">
    <source>
        <dbReference type="RuleBase" id="RU361277"/>
    </source>
</evidence>
<accession>A0A2A9HJB0</accession>
<evidence type="ECO:0000256" key="3">
    <source>
        <dbReference type="ARBA" id="ARBA00022833"/>
    </source>
</evidence>
<comment type="cofactor">
    <cofactor evidence="1 6">
        <name>Zn(2+)</name>
        <dbReference type="ChEBI" id="CHEBI:29105"/>
    </cofactor>
</comment>
<dbReference type="EMBL" id="PDJQ01000001">
    <property type="protein sequence ID" value="PFG75220.1"/>
    <property type="molecule type" value="Genomic_DNA"/>
</dbReference>
<keyword evidence="9" id="KW-1185">Reference proteome</keyword>
<evidence type="ECO:0000259" key="7">
    <source>
        <dbReference type="SMART" id="SM00829"/>
    </source>
</evidence>
<keyword evidence="4" id="KW-0560">Oxidoreductase</keyword>
<dbReference type="AlphaFoldDB" id="A0A2A9HJB0"/>
<dbReference type="SMART" id="SM00829">
    <property type="entry name" value="PKS_ER"/>
    <property type="match status" value="1"/>
</dbReference>
<dbReference type="PANTHER" id="PTHR43880:SF12">
    <property type="entry name" value="ALCOHOL DEHYDROGENASE CLASS-3"/>
    <property type="match status" value="1"/>
</dbReference>
<feature type="domain" description="Enoyl reductase (ER)" evidence="7">
    <location>
        <begin position="10"/>
        <end position="301"/>
    </location>
</feature>
<dbReference type="Pfam" id="PF08240">
    <property type="entry name" value="ADH_N"/>
    <property type="match status" value="1"/>
</dbReference>
<dbReference type="InterPro" id="IPR013154">
    <property type="entry name" value="ADH-like_N"/>
</dbReference>
<keyword evidence="2 6" id="KW-0479">Metal-binding</keyword>
<dbReference type="GO" id="GO:0051903">
    <property type="term" value="F:S-(hydroxymethyl)glutathione dehydrogenase [NAD(P)+] activity"/>
    <property type="evidence" value="ECO:0007669"/>
    <property type="project" value="TreeGrafter"/>
</dbReference>
<dbReference type="InterPro" id="IPR011032">
    <property type="entry name" value="GroES-like_sf"/>
</dbReference>
<protein>
    <submittedName>
        <fullName evidence="8">S-(Hydroxymethyl)glutathione dehydrogenase/alcohol dehydrogenase</fullName>
    </submittedName>
</protein>
<evidence type="ECO:0000313" key="8">
    <source>
        <dbReference type="EMBL" id="PFG75220.1"/>
    </source>
</evidence>
<evidence type="ECO:0000256" key="1">
    <source>
        <dbReference type="ARBA" id="ARBA00001947"/>
    </source>
</evidence>
<dbReference type="CDD" id="cd08279">
    <property type="entry name" value="Zn_ADH_class_III"/>
    <property type="match status" value="1"/>
</dbReference>
<gene>
    <name evidence="8" type="ORF">A9A59_2488</name>
</gene>
<keyword evidence="5" id="KW-0520">NAD</keyword>
<evidence type="ECO:0000256" key="2">
    <source>
        <dbReference type="ARBA" id="ARBA00022723"/>
    </source>
</evidence>
<dbReference type="Proteomes" id="UP000223071">
    <property type="component" value="Unassembled WGS sequence"/>
</dbReference>
<organism evidence="8 9">
    <name type="scientific">Tepidiforma thermophila (strain KCTC 52669 / CGMCC 1.13589 / G233)</name>
    <dbReference type="NCBI Taxonomy" id="2761530"/>
    <lineage>
        <taxon>Bacteria</taxon>
        <taxon>Bacillati</taxon>
        <taxon>Chloroflexota</taxon>
        <taxon>Tepidiformia</taxon>
        <taxon>Tepidiformales</taxon>
        <taxon>Tepidiformaceae</taxon>
        <taxon>Tepidiforma</taxon>
    </lineage>
</organism>
<name>A0A2A9HJB0_TEPT2</name>
<sequence>MNVKAAVLYAPNQPLAIEEIELDEPQAGEVLVKTAVTGVCHSDLHFMEGKWLYPMPVVLGHESAGVVAKVGPGVTNVKEGDRVVVAFVQSCGTCNRCVTGRPNLCENTQALNRMGRVKLKGQPIMQFAGMSAFAEYQLVSANACVHVPEGVPMRAAALVGCSVMTGVGAVTNTVKLQAGQTVAVVGCGGVGLNIIQGAKIAGASRIIAVDLLESKLAAAKEFGATDVVDASKGDAVQQVIAMTNGGVDYAFEAIGLMKTAQQAFEMARRGGQAVIVGMLPLTEQLTIPNAGMAFLGEKGIVGSFYGSTRQTYDMPWLMELYRQKRLKIDELISREYTLDQINEAYDALKKGEVNRSVIVFNGA</sequence>
<dbReference type="PANTHER" id="PTHR43880">
    <property type="entry name" value="ALCOHOL DEHYDROGENASE"/>
    <property type="match status" value="1"/>
</dbReference>
<dbReference type="Gene3D" id="3.90.180.10">
    <property type="entry name" value="Medium-chain alcohol dehydrogenases, catalytic domain"/>
    <property type="match status" value="1"/>
</dbReference>
<dbReference type="FunFam" id="3.40.50.720:FF:000003">
    <property type="entry name" value="S-(hydroxymethyl)glutathione dehydrogenase"/>
    <property type="match status" value="1"/>
</dbReference>
<dbReference type="PROSITE" id="PS00059">
    <property type="entry name" value="ADH_ZINC"/>
    <property type="match status" value="1"/>
</dbReference>
<dbReference type="InterPro" id="IPR020843">
    <property type="entry name" value="ER"/>
</dbReference>
<dbReference type="Gene3D" id="3.40.50.720">
    <property type="entry name" value="NAD(P)-binding Rossmann-like Domain"/>
    <property type="match status" value="1"/>
</dbReference>
<dbReference type="GO" id="GO:0046294">
    <property type="term" value="P:formaldehyde catabolic process"/>
    <property type="evidence" value="ECO:0007669"/>
    <property type="project" value="TreeGrafter"/>
</dbReference>
<evidence type="ECO:0000256" key="5">
    <source>
        <dbReference type="ARBA" id="ARBA00023027"/>
    </source>
</evidence>
<comment type="similarity">
    <text evidence="6">Belongs to the zinc-containing alcohol dehydrogenase family.</text>
</comment>
<dbReference type="GO" id="GO:0005829">
    <property type="term" value="C:cytosol"/>
    <property type="evidence" value="ECO:0007669"/>
    <property type="project" value="TreeGrafter"/>
</dbReference>
<dbReference type="InterPro" id="IPR013149">
    <property type="entry name" value="ADH-like_C"/>
</dbReference>
<dbReference type="RefSeq" id="WP_098504549.1">
    <property type="nucleotide sequence ID" value="NZ_PDJQ01000001.1"/>
</dbReference>
<dbReference type="InterPro" id="IPR036291">
    <property type="entry name" value="NAD(P)-bd_dom_sf"/>
</dbReference>
<dbReference type="SUPFAM" id="SSF50129">
    <property type="entry name" value="GroES-like"/>
    <property type="match status" value="2"/>
</dbReference>
<evidence type="ECO:0000256" key="4">
    <source>
        <dbReference type="ARBA" id="ARBA00023002"/>
    </source>
</evidence>
<dbReference type="Pfam" id="PF00107">
    <property type="entry name" value="ADH_zinc_N"/>
    <property type="match status" value="1"/>
</dbReference>
<proteinExistence type="inferred from homology"/>
<keyword evidence="3 6" id="KW-0862">Zinc</keyword>
<dbReference type="GO" id="GO:0008270">
    <property type="term" value="F:zinc ion binding"/>
    <property type="evidence" value="ECO:0007669"/>
    <property type="project" value="InterPro"/>
</dbReference>
<dbReference type="SUPFAM" id="SSF51735">
    <property type="entry name" value="NAD(P)-binding Rossmann-fold domains"/>
    <property type="match status" value="1"/>
</dbReference>
<evidence type="ECO:0000313" key="9">
    <source>
        <dbReference type="Proteomes" id="UP000223071"/>
    </source>
</evidence>
<reference evidence="8 9" key="1">
    <citation type="submission" date="2017-09" db="EMBL/GenBank/DDBJ databases">
        <title>Sequencing the genomes of two abundant thermophiles in Great Basin hot springs: Thermocrinis jamiesonii and novel Chloroflexi Thermoflexus hugenholtzii.</title>
        <authorList>
            <person name="Hedlund B."/>
        </authorList>
    </citation>
    <scope>NUCLEOTIDE SEQUENCE [LARGE SCALE GENOMIC DNA]</scope>
    <source>
        <strain evidence="8 9">G233</strain>
    </source>
</reference>